<dbReference type="InterPro" id="IPR000933">
    <property type="entry name" value="Glyco_hydro_29"/>
</dbReference>
<gene>
    <name evidence="8" type="ORF">DXT99_09545</name>
</gene>
<dbReference type="OrthoDB" id="1095333at2"/>
<dbReference type="Pfam" id="PF01120">
    <property type="entry name" value="Alpha_L_fucos"/>
    <property type="match status" value="1"/>
</dbReference>
<name>A0A3D8LD77_9BACT</name>
<evidence type="ECO:0000256" key="4">
    <source>
        <dbReference type="ARBA" id="ARBA00022801"/>
    </source>
</evidence>
<dbReference type="RefSeq" id="WP_115565321.1">
    <property type="nucleotide sequence ID" value="NZ_QRGR01000009.1"/>
</dbReference>
<evidence type="ECO:0000256" key="3">
    <source>
        <dbReference type="ARBA" id="ARBA00022729"/>
    </source>
</evidence>
<reference evidence="9" key="1">
    <citation type="submission" date="2018-08" db="EMBL/GenBank/DDBJ databases">
        <authorList>
            <person name="Liu Z.-W."/>
            <person name="Du Z.-J."/>
        </authorList>
    </citation>
    <scope>NUCLEOTIDE SEQUENCE [LARGE SCALE GENOMIC DNA]</scope>
    <source>
        <strain evidence="9">H4X</strain>
    </source>
</reference>
<dbReference type="EC" id="3.2.1.51" evidence="2"/>
<dbReference type="GO" id="GO:0004560">
    <property type="term" value="F:alpha-L-fucosidase activity"/>
    <property type="evidence" value="ECO:0007669"/>
    <property type="project" value="InterPro"/>
</dbReference>
<keyword evidence="3 6" id="KW-0732">Signal</keyword>
<evidence type="ECO:0000256" key="1">
    <source>
        <dbReference type="ARBA" id="ARBA00007951"/>
    </source>
</evidence>
<protein>
    <recommendedName>
        <fullName evidence="2">alpha-L-fucosidase</fullName>
        <ecNumber evidence="2">3.2.1.51</ecNumber>
    </recommendedName>
</protein>
<dbReference type="FunFam" id="3.20.20.80:FF:000052">
    <property type="entry name" value="Putative alpha-L-fucosidase 1"/>
    <property type="match status" value="1"/>
</dbReference>
<dbReference type="SUPFAM" id="SSF51445">
    <property type="entry name" value="(Trans)glycosidases"/>
    <property type="match status" value="1"/>
</dbReference>
<comment type="similarity">
    <text evidence="1">Belongs to the glycosyl hydrolase 29 family.</text>
</comment>
<dbReference type="GO" id="GO:0005764">
    <property type="term" value="C:lysosome"/>
    <property type="evidence" value="ECO:0007669"/>
    <property type="project" value="TreeGrafter"/>
</dbReference>
<evidence type="ECO:0000256" key="5">
    <source>
        <dbReference type="ARBA" id="ARBA00023295"/>
    </source>
</evidence>
<dbReference type="PANTHER" id="PTHR10030:SF37">
    <property type="entry name" value="ALPHA-L-FUCOSIDASE-RELATED"/>
    <property type="match status" value="1"/>
</dbReference>
<evidence type="ECO:0000313" key="8">
    <source>
        <dbReference type="EMBL" id="RDV15303.1"/>
    </source>
</evidence>
<organism evidence="8 9">
    <name type="scientific">Pontibacter diazotrophicus</name>
    <dbReference type="NCBI Taxonomy" id="1400979"/>
    <lineage>
        <taxon>Bacteria</taxon>
        <taxon>Pseudomonadati</taxon>
        <taxon>Bacteroidota</taxon>
        <taxon>Cytophagia</taxon>
        <taxon>Cytophagales</taxon>
        <taxon>Hymenobacteraceae</taxon>
        <taxon>Pontibacter</taxon>
    </lineage>
</organism>
<keyword evidence="5" id="KW-0326">Glycosidase</keyword>
<evidence type="ECO:0000256" key="2">
    <source>
        <dbReference type="ARBA" id="ARBA00012662"/>
    </source>
</evidence>
<keyword evidence="4" id="KW-0378">Hydrolase</keyword>
<dbReference type="EMBL" id="QRGR01000009">
    <property type="protein sequence ID" value="RDV15303.1"/>
    <property type="molecule type" value="Genomic_DNA"/>
</dbReference>
<dbReference type="InterPro" id="IPR017853">
    <property type="entry name" value="GH"/>
</dbReference>
<proteinExistence type="inferred from homology"/>
<dbReference type="InterPro" id="IPR057739">
    <property type="entry name" value="Glyco_hydro_29_N"/>
</dbReference>
<sequence length="452" mass="51713">MKKHTLFTLIAAIVASTPIVAQELPKPEPRQLEWQQLETTAFLHFTVNTFTGKEWGDGTESPQIFNPKDFDARKIVKTLKDTGFKMAIITAKHHDGFCLWPSKYTDHTVASSPWKNGKGDVVKEIADACQEYGIKFGFYLSPWDQHEEQYGTPSYNAFYKNQLRELLTNYGEVSEVWFDGAKGDNAKNMEYDFDGYWQLVRELQPKAVMFSDVGPDVRWVGNESGNAGETCWSTIDTVGMAPGKADPKYLNVGDPEGSLWIPAETDVSIRPGWFYHPEEDSKVKSGKQLVDLYYKSVGRNSLLLLNIPPNPKGLFAEQDVRSLHDFRSILDETFRENLAVGRVTKQLTDQKLTTYITLKEKQPLVWDFQKEIAFDRAMFQENIAEGQRNVTALMEYWDGKAWQQVDQFTTIGYKRLLRFPQIKTSRVRITVLEAKQPVQLAEVGFYKASPRE</sequence>
<dbReference type="AlphaFoldDB" id="A0A3D8LD77"/>
<accession>A0A3D8LD77</accession>
<dbReference type="Proteomes" id="UP000256708">
    <property type="component" value="Unassembled WGS sequence"/>
</dbReference>
<feature type="domain" description="Glycoside hydrolase family 29 N-terminal" evidence="7">
    <location>
        <begin position="41"/>
        <end position="326"/>
    </location>
</feature>
<feature type="signal peptide" evidence="6">
    <location>
        <begin position="1"/>
        <end position="21"/>
    </location>
</feature>
<evidence type="ECO:0000256" key="6">
    <source>
        <dbReference type="SAM" id="SignalP"/>
    </source>
</evidence>
<feature type="chain" id="PRO_5017580902" description="alpha-L-fucosidase" evidence="6">
    <location>
        <begin position="22"/>
        <end position="452"/>
    </location>
</feature>
<comment type="caution">
    <text evidence="8">The sequence shown here is derived from an EMBL/GenBank/DDBJ whole genome shotgun (WGS) entry which is preliminary data.</text>
</comment>
<dbReference type="PANTHER" id="PTHR10030">
    <property type="entry name" value="ALPHA-L-FUCOSIDASE"/>
    <property type="match status" value="1"/>
</dbReference>
<dbReference type="Gene3D" id="3.20.20.80">
    <property type="entry name" value="Glycosidases"/>
    <property type="match status" value="1"/>
</dbReference>
<evidence type="ECO:0000313" key="9">
    <source>
        <dbReference type="Proteomes" id="UP000256708"/>
    </source>
</evidence>
<dbReference type="GO" id="GO:0016139">
    <property type="term" value="P:glycoside catabolic process"/>
    <property type="evidence" value="ECO:0007669"/>
    <property type="project" value="TreeGrafter"/>
</dbReference>
<evidence type="ECO:0000259" key="7">
    <source>
        <dbReference type="Pfam" id="PF01120"/>
    </source>
</evidence>
<dbReference type="GO" id="GO:0006004">
    <property type="term" value="P:fucose metabolic process"/>
    <property type="evidence" value="ECO:0007669"/>
    <property type="project" value="TreeGrafter"/>
</dbReference>
<dbReference type="Gene3D" id="2.60.120.260">
    <property type="entry name" value="Galactose-binding domain-like"/>
    <property type="match status" value="1"/>
</dbReference>
<dbReference type="SMART" id="SM00812">
    <property type="entry name" value="Alpha_L_fucos"/>
    <property type="match status" value="1"/>
</dbReference>
<keyword evidence="9" id="KW-1185">Reference proteome</keyword>